<name>A0A0L0CB49_LUCCU</name>
<sequence length="228" mass="23986">MCPAVPFRFKSSLSLTFEEFFTVRKPFETFGTNGVGCLSRLIVDSLTGLRLENPTLLSLIGVSLLSGDFVSNCIMSNTRSGSVCGLKVGGGGCGLKVVCGLKVAGTDCCTCVEAKGSCSSQGLISKSPKGGTPQGRRTLSGNSAGKKICGWKVPPPTARHKTDAKDTRRIECNWAGVKELSKPPFSYQNLSPLRELLNCCAIIQAKVGPTKPPTTGLSAIPPTNRSIS</sequence>
<dbReference type="EMBL" id="JRES01000657">
    <property type="protein sequence ID" value="KNC29476.1"/>
    <property type="molecule type" value="Genomic_DNA"/>
</dbReference>
<reference evidence="2 3" key="1">
    <citation type="journal article" date="2015" name="Nat. Commun.">
        <title>Lucilia cuprina genome unlocks parasitic fly biology to underpin future interventions.</title>
        <authorList>
            <person name="Anstead C.A."/>
            <person name="Korhonen P.K."/>
            <person name="Young N.D."/>
            <person name="Hall R.S."/>
            <person name="Jex A.R."/>
            <person name="Murali S.C."/>
            <person name="Hughes D.S."/>
            <person name="Lee S.F."/>
            <person name="Perry T."/>
            <person name="Stroehlein A.J."/>
            <person name="Ansell B.R."/>
            <person name="Breugelmans B."/>
            <person name="Hofmann A."/>
            <person name="Qu J."/>
            <person name="Dugan S."/>
            <person name="Lee S.L."/>
            <person name="Chao H."/>
            <person name="Dinh H."/>
            <person name="Han Y."/>
            <person name="Doddapaneni H.V."/>
            <person name="Worley K.C."/>
            <person name="Muzny D.M."/>
            <person name="Ioannidis P."/>
            <person name="Waterhouse R.M."/>
            <person name="Zdobnov E.M."/>
            <person name="James P.J."/>
            <person name="Bagnall N.H."/>
            <person name="Kotze A.C."/>
            <person name="Gibbs R.A."/>
            <person name="Richards S."/>
            <person name="Batterham P."/>
            <person name="Gasser R.B."/>
        </authorList>
    </citation>
    <scope>NUCLEOTIDE SEQUENCE [LARGE SCALE GENOMIC DNA]</scope>
    <source>
        <strain evidence="2 3">LS</strain>
        <tissue evidence="2">Full body</tissue>
    </source>
</reference>
<organism evidence="2 3">
    <name type="scientific">Lucilia cuprina</name>
    <name type="common">Green bottle fly</name>
    <name type="synonym">Australian sheep blowfly</name>
    <dbReference type="NCBI Taxonomy" id="7375"/>
    <lineage>
        <taxon>Eukaryota</taxon>
        <taxon>Metazoa</taxon>
        <taxon>Ecdysozoa</taxon>
        <taxon>Arthropoda</taxon>
        <taxon>Hexapoda</taxon>
        <taxon>Insecta</taxon>
        <taxon>Pterygota</taxon>
        <taxon>Neoptera</taxon>
        <taxon>Endopterygota</taxon>
        <taxon>Diptera</taxon>
        <taxon>Brachycera</taxon>
        <taxon>Muscomorpha</taxon>
        <taxon>Oestroidea</taxon>
        <taxon>Calliphoridae</taxon>
        <taxon>Luciliinae</taxon>
        <taxon>Lucilia</taxon>
    </lineage>
</organism>
<comment type="caution">
    <text evidence="2">The sequence shown here is derived from an EMBL/GenBank/DDBJ whole genome shotgun (WGS) entry which is preliminary data.</text>
</comment>
<keyword evidence="3" id="KW-1185">Reference proteome</keyword>
<dbReference type="Proteomes" id="UP000037069">
    <property type="component" value="Unassembled WGS sequence"/>
</dbReference>
<protein>
    <submittedName>
        <fullName evidence="2">Uncharacterized protein</fullName>
    </submittedName>
</protein>
<dbReference type="AlphaFoldDB" id="A0A0L0CB49"/>
<gene>
    <name evidence="2" type="ORF">FF38_06679</name>
</gene>
<feature type="region of interest" description="Disordered" evidence="1">
    <location>
        <begin position="123"/>
        <end position="143"/>
    </location>
</feature>
<evidence type="ECO:0000256" key="1">
    <source>
        <dbReference type="SAM" id="MobiDB-lite"/>
    </source>
</evidence>
<evidence type="ECO:0000313" key="2">
    <source>
        <dbReference type="EMBL" id="KNC29476.1"/>
    </source>
</evidence>
<accession>A0A0L0CB49</accession>
<evidence type="ECO:0000313" key="3">
    <source>
        <dbReference type="Proteomes" id="UP000037069"/>
    </source>
</evidence>
<proteinExistence type="predicted"/>